<evidence type="ECO:0000256" key="2">
    <source>
        <dbReference type="ARBA" id="ARBA00022475"/>
    </source>
</evidence>
<name>A0ABU2C497_9BURK</name>
<proteinExistence type="predicted"/>
<gene>
    <name evidence="7" type="ORF">J2X19_000798</name>
</gene>
<dbReference type="Proteomes" id="UP001180487">
    <property type="component" value="Unassembled WGS sequence"/>
</dbReference>
<feature type="transmembrane region" description="Helical" evidence="6">
    <location>
        <begin position="285"/>
        <end position="308"/>
    </location>
</feature>
<evidence type="ECO:0000256" key="5">
    <source>
        <dbReference type="ARBA" id="ARBA00023136"/>
    </source>
</evidence>
<evidence type="ECO:0000313" key="7">
    <source>
        <dbReference type="EMBL" id="MDR7376140.1"/>
    </source>
</evidence>
<dbReference type="PANTHER" id="PTHR32196">
    <property type="entry name" value="ABC TRANSPORTER PERMEASE PROTEIN YPHD-RELATED-RELATED"/>
    <property type="match status" value="1"/>
</dbReference>
<keyword evidence="3 6" id="KW-0812">Transmembrane</keyword>
<keyword evidence="5 6" id="KW-0472">Membrane</keyword>
<keyword evidence="4 6" id="KW-1133">Transmembrane helix</keyword>
<feature type="transmembrane region" description="Helical" evidence="6">
    <location>
        <begin position="235"/>
        <end position="254"/>
    </location>
</feature>
<evidence type="ECO:0000313" key="8">
    <source>
        <dbReference type="Proteomes" id="UP001180487"/>
    </source>
</evidence>
<keyword evidence="2" id="KW-1003">Cell membrane</keyword>
<organism evidence="7 8">
    <name type="scientific">Rhodoferax ferrireducens</name>
    <dbReference type="NCBI Taxonomy" id="192843"/>
    <lineage>
        <taxon>Bacteria</taxon>
        <taxon>Pseudomonadati</taxon>
        <taxon>Pseudomonadota</taxon>
        <taxon>Betaproteobacteria</taxon>
        <taxon>Burkholderiales</taxon>
        <taxon>Comamonadaceae</taxon>
        <taxon>Rhodoferax</taxon>
    </lineage>
</organism>
<evidence type="ECO:0000256" key="6">
    <source>
        <dbReference type="SAM" id="Phobius"/>
    </source>
</evidence>
<keyword evidence="8" id="KW-1185">Reference proteome</keyword>
<evidence type="ECO:0000256" key="1">
    <source>
        <dbReference type="ARBA" id="ARBA00004651"/>
    </source>
</evidence>
<feature type="transmembrane region" description="Helical" evidence="6">
    <location>
        <begin position="203"/>
        <end position="223"/>
    </location>
</feature>
<feature type="transmembrane region" description="Helical" evidence="6">
    <location>
        <begin position="36"/>
        <end position="57"/>
    </location>
</feature>
<evidence type="ECO:0000256" key="4">
    <source>
        <dbReference type="ARBA" id="ARBA00022989"/>
    </source>
</evidence>
<feature type="transmembrane region" description="Helical" evidence="6">
    <location>
        <begin position="64"/>
        <end position="82"/>
    </location>
</feature>
<dbReference type="CDD" id="cd06579">
    <property type="entry name" value="TM_PBP1_transp_AraH_like"/>
    <property type="match status" value="1"/>
</dbReference>
<feature type="transmembrane region" description="Helical" evidence="6">
    <location>
        <begin position="113"/>
        <end position="132"/>
    </location>
</feature>
<reference evidence="7 8" key="1">
    <citation type="submission" date="2023-07" db="EMBL/GenBank/DDBJ databases">
        <title>Sorghum-associated microbial communities from plants grown in Nebraska, USA.</title>
        <authorList>
            <person name="Schachtman D."/>
        </authorList>
    </citation>
    <scope>NUCLEOTIDE SEQUENCE [LARGE SCALE GENOMIC DNA]</scope>
    <source>
        <strain evidence="7 8">BE313</strain>
    </source>
</reference>
<dbReference type="Pfam" id="PF02653">
    <property type="entry name" value="BPD_transp_2"/>
    <property type="match status" value="1"/>
</dbReference>
<feature type="transmembrane region" description="Helical" evidence="6">
    <location>
        <begin position="152"/>
        <end position="172"/>
    </location>
</feature>
<dbReference type="RefSeq" id="WP_310370870.1">
    <property type="nucleotide sequence ID" value="NZ_JAVDXT010000001.1"/>
</dbReference>
<dbReference type="EMBL" id="JAVDXT010000001">
    <property type="protein sequence ID" value="MDR7376140.1"/>
    <property type="molecule type" value="Genomic_DNA"/>
</dbReference>
<comment type="subcellular location">
    <subcellularLocation>
        <location evidence="1">Cell membrane</location>
        <topology evidence="1">Multi-pass membrane protein</topology>
    </subcellularLocation>
</comment>
<dbReference type="InterPro" id="IPR001851">
    <property type="entry name" value="ABC_transp_permease"/>
</dbReference>
<protein>
    <submittedName>
        <fullName evidence="7">Ribose transport system permease protein</fullName>
    </submittedName>
</protein>
<dbReference type="PANTHER" id="PTHR32196:SF72">
    <property type="entry name" value="RIBOSE IMPORT PERMEASE PROTEIN RBSC"/>
    <property type="match status" value="1"/>
</dbReference>
<accession>A0ABU2C497</accession>
<comment type="caution">
    <text evidence="7">The sequence shown here is derived from an EMBL/GenBank/DDBJ whole genome shotgun (WGS) entry which is preliminary data.</text>
</comment>
<evidence type="ECO:0000256" key="3">
    <source>
        <dbReference type="ARBA" id="ARBA00022692"/>
    </source>
</evidence>
<sequence>MRRAIRPFFPLGVLLALVATVGTVEPSFLSLDNLSLLAGESSVILLLATGQTLVLLLGGIDLSMAALAALVSVWIALTLPTLGAGVVLGALALSSLLGAAQGFLHARAQLPSVIVTLAGLGLWSGIALAIAHTSVPISAGYSAIGWLDGNSFGVPHAFAFAATALGVLATLMHRLPLGRTVYAIGLNPKVAILSGIRVGRVKIFAFAVSGLFSGLAGMTMAARTYSGSPSIADSLLLPSITAVLIGGTAMTGGVGGFARTLIGVLTVTVLRIGIAAIGIDPAYEPIVYGVLAVAAVALNTDRSTLFAVK</sequence>